<reference evidence="1 2" key="1">
    <citation type="submission" date="2019-05" db="EMBL/GenBank/DDBJ databases">
        <title>Another draft genome of Portunus trituberculatus and its Hox gene families provides insights of decapod evolution.</title>
        <authorList>
            <person name="Jeong J.-H."/>
            <person name="Song I."/>
            <person name="Kim S."/>
            <person name="Choi T."/>
            <person name="Kim D."/>
            <person name="Ryu S."/>
            <person name="Kim W."/>
        </authorList>
    </citation>
    <scope>NUCLEOTIDE SEQUENCE [LARGE SCALE GENOMIC DNA]</scope>
    <source>
        <tissue evidence="1">Muscle</tissue>
    </source>
</reference>
<dbReference type="AlphaFoldDB" id="A0A5B7F2J6"/>
<gene>
    <name evidence="1" type="ORF">E2C01_035201</name>
</gene>
<evidence type="ECO:0000313" key="2">
    <source>
        <dbReference type="Proteomes" id="UP000324222"/>
    </source>
</evidence>
<keyword evidence="2" id="KW-1185">Reference proteome</keyword>
<protein>
    <submittedName>
        <fullName evidence="1">Uncharacterized protein</fullName>
    </submittedName>
</protein>
<organism evidence="1 2">
    <name type="scientific">Portunus trituberculatus</name>
    <name type="common">Swimming crab</name>
    <name type="synonym">Neptunus trituberculatus</name>
    <dbReference type="NCBI Taxonomy" id="210409"/>
    <lineage>
        <taxon>Eukaryota</taxon>
        <taxon>Metazoa</taxon>
        <taxon>Ecdysozoa</taxon>
        <taxon>Arthropoda</taxon>
        <taxon>Crustacea</taxon>
        <taxon>Multicrustacea</taxon>
        <taxon>Malacostraca</taxon>
        <taxon>Eumalacostraca</taxon>
        <taxon>Eucarida</taxon>
        <taxon>Decapoda</taxon>
        <taxon>Pleocyemata</taxon>
        <taxon>Brachyura</taxon>
        <taxon>Eubrachyura</taxon>
        <taxon>Portunoidea</taxon>
        <taxon>Portunidae</taxon>
        <taxon>Portuninae</taxon>
        <taxon>Portunus</taxon>
    </lineage>
</organism>
<comment type="caution">
    <text evidence="1">The sequence shown here is derived from an EMBL/GenBank/DDBJ whole genome shotgun (WGS) entry which is preliminary data.</text>
</comment>
<dbReference type="Proteomes" id="UP000324222">
    <property type="component" value="Unassembled WGS sequence"/>
</dbReference>
<name>A0A5B7F2J6_PORTR</name>
<accession>A0A5B7F2J6</accession>
<dbReference type="OrthoDB" id="2684236at2759"/>
<dbReference type="EMBL" id="VSRR010005124">
    <property type="protein sequence ID" value="MPC41600.1"/>
    <property type="molecule type" value="Genomic_DNA"/>
</dbReference>
<sequence>MSSIRVLVPHDGKETLVAFAHTLDANTLPSPAALKCHDGETQSYQMPMCDHNAGERAMVIKTHRGDWAVLVGTWSGLRPGIPGTRMKRGQPGSPGQLVVRFHCPPSATAVTMILPYNQQYYTFNMHDLEIDMRNGVLKVNAGTEEWVENIALGLSITVLHVLCQPRIAEEMMQDTVDGALGNVPDTLTYPRRIPVENLKMLGAMGFFCAAAPTNARRRNVNNTVNDTVTATCTSHIVAGNIGAGCGACVMVVIVVVMGLRVGGTGVGVGAVGAVAAVVGVEVSG</sequence>
<proteinExistence type="predicted"/>
<evidence type="ECO:0000313" key="1">
    <source>
        <dbReference type="EMBL" id="MPC41600.1"/>
    </source>
</evidence>